<dbReference type="RefSeq" id="WP_372386454.1">
    <property type="nucleotide sequence ID" value="NZ_JBGNYA010000001.1"/>
</dbReference>
<keyword evidence="4" id="KW-1185">Reference proteome</keyword>
<dbReference type="AlphaFoldDB" id="A0ABD5M7P7"/>
<evidence type="ECO:0000313" key="4">
    <source>
        <dbReference type="Proteomes" id="UP001570511"/>
    </source>
</evidence>
<name>A0ABD5M7P7_9EURY</name>
<evidence type="ECO:0000259" key="2">
    <source>
        <dbReference type="Pfam" id="PF24458"/>
    </source>
</evidence>
<dbReference type="Proteomes" id="UP001570511">
    <property type="component" value="Unassembled WGS sequence"/>
</dbReference>
<protein>
    <recommendedName>
        <fullName evidence="2">DUF7573 domain-containing protein</fullName>
    </recommendedName>
</protein>
<feature type="compositionally biased region" description="Acidic residues" evidence="1">
    <location>
        <begin position="18"/>
        <end position="57"/>
    </location>
</feature>
<gene>
    <name evidence="3" type="ORF">OS889_00125</name>
</gene>
<accession>A0ABD5M7P7</accession>
<feature type="region of interest" description="Disordered" evidence="1">
    <location>
        <begin position="1"/>
        <end position="92"/>
    </location>
</feature>
<feature type="compositionally biased region" description="Acidic residues" evidence="1">
    <location>
        <begin position="65"/>
        <end position="76"/>
    </location>
</feature>
<dbReference type="InterPro" id="IPR055995">
    <property type="entry name" value="DUF7573"/>
</dbReference>
<comment type="caution">
    <text evidence="3">The sequence shown here is derived from an EMBL/GenBank/DDBJ whole genome shotgun (WGS) entry which is preliminary data.</text>
</comment>
<evidence type="ECO:0000256" key="1">
    <source>
        <dbReference type="SAM" id="MobiDB-lite"/>
    </source>
</evidence>
<evidence type="ECO:0000313" key="3">
    <source>
        <dbReference type="EMBL" id="MFA1609411.1"/>
    </source>
</evidence>
<dbReference type="Pfam" id="PF24458">
    <property type="entry name" value="DUF7573"/>
    <property type="match status" value="1"/>
</dbReference>
<dbReference type="EMBL" id="JBGNYA010000001">
    <property type="protein sequence ID" value="MFA1609411.1"/>
    <property type="molecule type" value="Genomic_DNA"/>
</dbReference>
<sequence>MGRDRSLDEFVGGGSDGAETDSDGDDHDAGVDVDADSDSDPDVDESADSDPGIDTDAESNSVPDVDADIESDADSDESGHPDPQDVEPAAATYRWEPDGAECPACGATVERLWSGEDGKGQVCADCKDW</sequence>
<reference evidence="3 4" key="1">
    <citation type="submission" date="2024-08" db="EMBL/GenBank/DDBJ databases">
        <title>Halobellus sp. MBLA0158 whole genome sequence.</title>
        <authorList>
            <person name="Hwang C.Y."/>
            <person name="Cho E.-S."/>
            <person name="Seo M.-J."/>
        </authorList>
    </citation>
    <scope>NUCLEOTIDE SEQUENCE [LARGE SCALE GENOMIC DNA]</scope>
    <source>
        <strain evidence="3 4">MBLA0158</strain>
    </source>
</reference>
<feature type="domain" description="DUF7573" evidence="2">
    <location>
        <begin position="89"/>
        <end position="129"/>
    </location>
</feature>
<organism evidence="3 4">
    <name type="scientific">Halobellus rubicundus</name>
    <dbReference type="NCBI Taxonomy" id="2996466"/>
    <lineage>
        <taxon>Archaea</taxon>
        <taxon>Methanobacteriati</taxon>
        <taxon>Methanobacteriota</taxon>
        <taxon>Stenosarchaea group</taxon>
        <taxon>Halobacteria</taxon>
        <taxon>Halobacteriales</taxon>
        <taxon>Haloferacaceae</taxon>
        <taxon>Halobellus</taxon>
    </lineage>
</organism>
<proteinExistence type="predicted"/>